<protein>
    <submittedName>
        <fullName evidence="2">DNA binding protein</fullName>
    </submittedName>
</protein>
<dbReference type="PANTHER" id="PTHR34236:SF2">
    <property type="entry name" value="HTH BAT-TYPE DOMAIN-CONTAINING PROTEIN"/>
    <property type="match status" value="1"/>
</dbReference>
<dbReference type="eggNOG" id="arCOG02271">
    <property type="taxonomic scope" value="Archaea"/>
</dbReference>
<dbReference type="Pfam" id="PF04967">
    <property type="entry name" value="HTH_10"/>
    <property type="match status" value="1"/>
</dbReference>
<sequence length="165" mass="18427">MALRVTISFRYDGSPICGDVIGMNLGHLVLADEQLSKVECDICQIIQSYGAVIAGGRICGGKATFMVIASTYQLARILKELHDRGLQPRVVGRAKYIKEPELTEDQLKLLDLAYRMGFFDESRKISLKDLASMVGVSPSAADRRLRRALRKLVEHYLSKYGKGEY</sequence>
<name>H6Q865_PYROT</name>
<reference evidence="2 3" key="1">
    <citation type="journal article" date="2012" name="Stand. Genomic Sci.">
        <title>Complete genome sequence of Pyrobaculum oguniense.</title>
        <authorList>
            <person name="Bernick D.L."/>
            <person name="Karplus K."/>
            <person name="Lui L.M."/>
            <person name="Coker J.K."/>
            <person name="Murphy J.N."/>
            <person name="Chan P.P."/>
            <person name="Cozen A.E."/>
            <person name="Lowe T.M."/>
        </authorList>
    </citation>
    <scope>NUCLEOTIDE SEQUENCE [LARGE SCALE GENOMIC DNA]</scope>
    <source>
        <strain evidence="2 3">TE7</strain>
    </source>
</reference>
<dbReference type="AlphaFoldDB" id="H6Q865"/>
<dbReference type="InterPro" id="IPR007050">
    <property type="entry name" value="HTH_bacterioopsin"/>
</dbReference>
<gene>
    <name evidence="2" type="ordered locus">Pogu_0768</name>
</gene>
<evidence type="ECO:0000313" key="2">
    <source>
        <dbReference type="EMBL" id="AFA38795.1"/>
    </source>
</evidence>
<dbReference type="SUPFAM" id="SSF88659">
    <property type="entry name" value="Sigma3 and sigma4 domains of RNA polymerase sigma factors"/>
    <property type="match status" value="1"/>
</dbReference>
<dbReference type="PANTHER" id="PTHR34236">
    <property type="entry name" value="DIMETHYL SULFOXIDE REDUCTASE TRANSCRIPTIONAL ACTIVATOR"/>
    <property type="match status" value="1"/>
</dbReference>
<dbReference type="Proteomes" id="UP000009062">
    <property type="component" value="Chromosome"/>
</dbReference>
<dbReference type="InterPro" id="IPR013324">
    <property type="entry name" value="RNA_pol_sigma_r3/r4-like"/>
</dbReference>
<evidence type="ECO:0000313" key="3">
    <source>
        <dbReference type="Proteomes" id="UP000009062"/>
    </source>
</evidence>
<dbReference type="EMBL" id="CP003316">
    <property type="protein sequence ID" value="AFA38795.1"/>
    <property type="molecule type" value="Genomic_DNA"/>
</dbReference>
<keyword evidence="3" id="KW-1185">Reference proteome</keyword>
<accession>H6Q865</accession>
<organism evidence="2 3">
    <name type="scientific">Pyrobaculum oguniense (strain DSM 13380 / JCM 10595 / TE7)</name>
    <dbReference type="NCBI Taxonomy" id="698757"/>
    <lineage>
        <taxon>Archaea</taxon>
        <taxon>Thermoproteota</taxon>
        <taxon>Thermoprotei</taxon>
        <taxon>Thermoproteales</taxon>
        <taxon>Thermoproteaceae</taxon>
        <taxon>Pyrobaculum</taxon>
    </lineage>
</organism>
<proteinExistence type="predicted"/>
<dbReference type="STRING" id="698757.Pogu_0768"/>
<dbReference type="HOGENOM" id="CLU_1599082_0_0_2"/>
<evidence type="ECO:0000259" key="1">
    <source>
        <dbReference type="Pfam" id="PF04967"/>
    </source>
</evidence>
<dbReference type="KEGG" id="pog:Pogu_0768"/>
<feature type="domain" description="HTH bat-type" evidence="1">
    <location>
        <begin position="102"/>
        <end position="154"/>
    </location>
</feature>